<evidence type="ECO:0000313" key="3">
    <source>
        <dbReference type="Proteomes" id="UP000027265"/>
    </source>
</evidence>
<reference evidence="3" key="1">
    <citation type="journal article" date="2014" name="Proc. Natl. Acad. Sci. U.S.A.">
        <title>Extensive sampling of basidiomycete genomes demonstrates inadequacy of the white-rot/brown-rot paradigm for wood decay fungi.</title>
        <authorList>
            <person name="Riley R."/>
            <person name="Salamov A.A."/>
            <person name="Brown D.W."/>
            <person name="Nagy L.G."/>
            <person name="Floudas D."/>
            <person name="Held B.W."/>
            <person name="Levasseur A."/>
            <person name="Lombard V."/>
            <person name="Morin E."/>
            <person name="Otillar R."/>
            <person name="Lindquist E.A."/>
            <person name="Sun H."/>
            <person name="LaButti K.M."/>
            <person name="Schmutz J."/>
            <person name="Jabbour D."/>
            <person name="Luo H."/>
            <person name="Baker S.E."/>
            <person name="Pisabarro A.G."/>
            <person name="Walton J.D."/>
            <person name="Blanchette R.A."/>
            <person name="Henrissat B."/>
            <person name="Martin F."/>
            <person name="Cullen D."/>
            <person name="Hibbett D.S."/>
            <person name="Grigoriev I.V."/>
        </authorList>
    </citation>
    <scope>NUCLEOTIDE SEQUENCE [LARGE SCALE GENOMIC DNA]</scope>
    <source>
        <strain evidence="3">MUCL 33604</strain>
    </source>
</reference>
<evidence type="ECO:0000256" key="1">
    <source>
        <dbReference type="SAM" id="MobiDB-lite"/>
    </source>
</evidence>
<feature type="compositionally biased region" description="Basic and acidic residues" evidence="1">
    <location>
        <begin position="1"/>
        <end position="25"/>
    </location>
</feature>
<keyword evidence="3" id="KW-1185">Reference proteome</keyword>
<dbReference type="Proteomes" id="UP000027265">
    <property type="component" value="Unassembled WGS sequence"/>
</dbReference>
<dbReference type="HOGENOM" id="CLU_2223652_0_0_1"/>
<dbReference type="AlphaFoldDB" id="A0A067PIH2"/>
<dbReference type="InParanoid" id="A0A067PIH2"/>
<gene>
    <name evidence="2" type="ORF">JAAARDRAFT_61322</name>
</gene>
<evidence type="ECO:0000313" key="2">
    <source>
        <dbReference type="EMBL" id="KDQ53635.1"/>
    </source>
</evidence>
<feature type="region of interest" description="Disordered" evidence="1">
    <location>
        <begin position="1"/>
        <end position="37"/>
    </location>
</feature>
<proteinExistence type="predicted"/>
<protein>
    <submittedName>
        <fullName evidence="2">Uncharacterized protein</fullName>
    </submittedName>
</protein>
<accession>A0A067PIH2</accession>
<feature type="region of interest" description="Disordered" evidence="1">
    <location>
        <begin position="73"/>
        <end position="106"/>
    </location>
</feature>
<name>A0A067PIH2_9AGAM</name>
<sequence length="106" mass="11462">MTPAQRDDEGHESFRLIDPPPKGEHTNGGTCQGGWADANTQVPSSMIKRIGSMYVRITWVRGWEEGVGDCLTGGSAPRTTEMEDRSDGCSLPIPQRTAHSETTAST</sequence>
<dbReference type="EMBL" id="KL197733">
    <property type="protein sequence ID" value="KDQ53635.1"/>
    <property type="molecule type" value="Genomic_DNA"/>
</dbReference>
<organism evidence="2 3">
    <name type="scientific">Jaapia argillacea MUCL 33604</name>
    <dbReference type="NCBI Taxonomy" id="933084"/>
    <lineage>
        <taxon>Eukaryota</taxon>
        <taxon>Fungi</taxon>
        <taxon>Dikarya</taxon>
        <taxon>Basidiomycota</taxon>
        <taxon>Agaricomycotina</taxon>
        <taxon>Agaricomycetes</taxon>
        <taxon>Agaricomycetidae</taxon>
        <taxon>Jaapiales</taxon>
        <taxon>Jaapiaceae</taxon>
        <taxon>Jaapia</taxon>
    </lineage>
</organism>